<organism evidence="2 3">
    <name type="scientific">Schistosoma margrebowiei</name>
    <dbReference type="NCBI Taxonomy" id="48269"/>
    <lineage>
        <taxon>Eukaryota</taxon>
        <taxon>Metazoa</taxon>
        <taxon>Spiralia</taxon>
        <taxon>Lophotrochozoa</taxon>
        <taxon>Platyhelminthes</taxon>
        <taxon>Trematoda</taxon>
        <taxon>Digenea</taxon>
        <taxon>Strigeidida</taxon>
        <taxon>Schistosomatoidea</taxon>
        <taxon>Schistosomatidae</taxon>
        <taxon>Schistosoma</taxon>
    </lineage>
</organism>
<evidence type="ECO:0000313" key="2">
    <source>
        <dbReference type="EMBL" id="VDO56187.1"/>
    </source>
</evidence>
<sequence>MLLMVSGECMLSILCRQLFINTCTFLMMVVVVLEFSAPYSRLTNSCFEFHMFFNCRNAVLGFPILDFTSAFDPLCSSMMLPKYVKDSTIFACK</sequence>
<keyword evidence="1" id="KW-0472">Membrane</keyword>
<evidence type="ECO:0000313" key="3">
    <source>
        <dbReference type="Proteomes" id="UP000277204"/>
    </source>
</evidence>
<evidence type="ECO:0000256" key="1">
    <source>
        <dbReference type="SAM" id="Phobius"/>
    </source>
</evidence>
<proteinExistence type="predicted"/>
<keyword evidence="3" id="KW-1185">Reference proteome</keyword>
<dbReference type="Proteomes" id="UP000277204">
    <property type="component" value="Unassembled WGS sequence"/>
</dbReference>
<dbReference type="AlphaFoldDB" id="A0A3P7X9N7"/>
<keyword evidence="1" id="KW-1133">Transmembrane helix</keyword>
<reference evidence="2 3" key="1">
    <citation type="submission" date="2018-11" db="EMBL/GenBank/DDBJ databases">
        <authorList>
            <consortium name="Pathogen Informatics"/>
        </authorList>
    </citation>
    <scope>NUCLEOTIDE SEQUENCE [LARGE SCALE GENOMIC DNA]</scope>
    <source>
        <strain evidence="2 3">Zambia</strain>
    </source>
</reference>
<accession>A0A3P7X9N7</accession>
<dbReference type="EMBL" id="UZAI01000758">
    <property type="protein sequence ID" value="VDO56187.1"/>
    <property type="molecule type" value="Genomic_DNA"/>
</dbReference>
<name>A0A3P7X9N7_9TREM</name>
<gene>
    <name evidence="2" type="ORF">SMRZ_LOCUS2829</name>
</gene>
<protein>
    <submittedName>
        <fullName evidence="2">Uncharacterized protein</fullName>
    </submittedName>
</protein>
<feature type="transmembrane region" description="Helical" evidence="1">
    <location>
        <begin position="18"/>
        <end position="39"/>
    </location>
</feature>
<keyword evidence="1" id="KW-0812">Transmembrane</keyword>